<feature type="transmembrane region" description="Helical" evidence="1">
    <location>
        <begin position="20"/>
        <end position="45"/>
    </location>
</feature>
<feature type="transmembrane region" description="Helical" evidence="1">
    <location>
        <begin position="456"/>
        <end position="484"/>
    </location>
</feature>
<reference evidence="6 7" key="1">
    <citation type="submission" date="2024-01" db="EMBL/GenBank/DDBJ databases">
        <authorList>
            <person name="Allen C."/>
            <person name="Tagirdzhanova G."/>
        </authorList>
    </citation>
    <scope>NUCLEOTIDE SEQUENCE [LARGE SCALE GENOMIC DNA]</scope>
</reference>
<evidence type="ECO:0000259" key="5">
    <source>
        <dbReference type="Pfam" id="PF23226"/>
    </source>
</evidence>
<feature type="transmembrane region" description="Helical" evidence="1">
    <location>
        <begin position="200"/>
        <end position="222"/>
    </location>
</feature>
<feature type="transmembrane region" description="Helical" evidence="1">
    <location>
        <begin position="576"/>
        <end position="597"/>
    </location>
</feature>
<feature type="transmembrane region" description="Helical" evidence="1">
    <location>
        <begin position="609"/>
        <end position="627"/>
    </location>
</feature>
<feature type="transmembrane region" description="Helical" evidence="1">
    <location>
        <begin position="110"/>
        <end position="127"/>
    </location>
</feature>
<evidence type="ECO:0000313" key="7">
    <source>
        <dbReference type="Proteomes" id="UP001642406"/>
    </source>
</evidence>
<keyword evidence="1" id="KW-1133">Transmembrane helix</keyword>
<feature type="transmembrane region" description="Helical" evidence="1">
    <location>
        <begin position="301"/>
        <end position="319"/>
    </location>
</feature>
<feature type="domain" description="CWH43-like N-terminal" evidence="2">
    <location>
        <begin position="19"/>
        <end position="226"/>
    </location>
</feature>
<keyword evidence="1" id="KW-0472">Membrane</keyword>
<dbReference type="Pfam" id="PF23021">
    <property type="entry name" value="6TM_2nd_PGAP2IP"/>
    <property type="match status" value="1"/>
</dbReference>
<feature type="transmembrane region" description="Helical" evidence="1">
    <location>
        <begin position="496"/>
        <end position="515"/>
    </location>
</feature>
<feature type="transmembrane region" description="Helical" evidence="1">
    <location>
        <begin position="139"/>
        <end position="159"/>
    </location>
</feature>
<evidence type="ECO:0000259" key="4">
    <source>
        <dbReference type="Pfam" id="PF23022"/>
    </source>
</evidence>
<gene>
    <name evidence="6" type="primary">CWH43</name>
    <name evidence="6" type="ORF">SBRCBS47491_000657</name>
</gene>
<name>A0ABP0AS57_9PEZI</name>
<feature type="transmembrane region" description="Helical" evidence="1">
    <location>
        <begin position="331"/>
        <end position="347"/>
    </location>
</feature>
<dbReference type="InterPro" id="IPR036691">
    <property type="entry name" value="Endo/exonu/phosph_ase_sf"/>
</dbReference>
<sequence length="963" mass="108009">MSSRYKDKDAGVLLTFNGRWISWLHTGAAYAAFLSALIVGISLHYRKIVQNEWFGYPEEWFPSVSATIGDRFPERSFFMLFIALTSGPRFALVGLWYLLTAKPGRSLPKVVAYFGVFRTFTCGGWTYVTSTDNHDWHDIFMISYLVATIPWMFGCLALSPANPKAIQYRKYVAGAFFGTIIPLVYFFIQHKVHRVPGAYTIYAFFEWSLVLFDVAFDAVTVFDFDTFELVVKDTKGISKGALRSPSLEKEKDKATGVFATAFTWGEALDAAADVYHGFAFWSVLTSLGLTVWYFPLWHMGISGYEAFVMSTISPFLLAIRPFRTLVVRNQRIFHLLSLAGLTAYMVADPVYRLFTIGFGVSMQCLAWVATFYGDATNESRLESRVLAFVLGLLMSSIAKFAWHTNNPIWPIMHADNGGWNGTGLVLAVLAVLRFTRRRPASGGNDGDRQAKSGSPALYALSLGGLLFALHSLLSDTSTMILWVWEGYPVRGPLSNIHAYYTIFAMTGGVALGVSLPGLVSSWSAFGVASVGAAVLTLYSNWFGFYGALVLAMYLMALSIPLFSVASKKSPALTFGLGFLVYNFMVLFHVWVVAYAFVPGGPLVREHTDWIMTVTMLLIGAGVFNLNASRTGQRSSKMSKRPAASLPARHRKHYFGVVGVLNVLFLCASFMRFPSNDYKPYHADSRVITAGIWTIHFSLDNDMWSSERRMRDLIKEAELDVVGLLESDLQRIIMGNRDTTQYLAEDLGMYVDYGPGPNKHTWGAALLSKYPIVNSTHHLLPSPVGELAPAIHATLDVYGTLVDVFVFHSGQEEDPEDRRLQSEYLAKLMGSTDRPSFLLSYLVTKPLEGNYNTYVSSTSGMHDVDPTDWDRWCEYILFKGLQRVGYARISRSTITDTELQVAKFVVPDSAEKTKYLFEVEEESRNRRVAEHEVPEGWRFPALFRGEGVRGHRYHVFDEPRYFAY</sequence>
<dbReference type="Gene3D" id="3.60.10.10">
    <property type="entry name" value="Endonuclease/exonuclease/phosphatase"/>
    <property type="match status" value="1"/>
</dbReference>
<feature type="transmembrane region" description="Helical" evidence="1">
    <location>
        <begin position="522"/>
        <end position="538"/>
    </location>
</feature>
<feature type="domain" description="PGAP2IP first transmembrane" evidence="4">
    <location>
        <begin position="278"/>
        <end position="432"/>
    </location>
</feature>
<accession>A0ABP0AS57</accession>
<dbReference type="PANTHER" id="PTHR14859">
    <property type="entry name" value="CALCOFLUOR WHITE HYPERSENSITIVE PROTEIN PRECURSOR"/>
    <property type="match status" value="1"/>
</dbReference>
<feature type="transmembrane region" description="Helical" evidence="1">
    <location>
        <begin position="353"/>
        <end position="373"/>
    </location>
</feature>
<feature type="transmembrane region" description="Helical" evidence="1">
    <location>
        <begin position="278"/>
        <end position="295"/>
    </location>
</feature>
<organism evidence="6 7">
    <name type="scientific">Sporothrix bragantina</name>
    <dbReference type="NCBI Taxonomy" id="671064"/>
    <lineage>
        <taxon>Eukaryota</taxon>
        <taxon>Fungi</taxon>
        <taxon>Dikarya</taxon>
        <taxon>Ascomycota</taxon>
        <taxon>Pezizomycotina</taxon>
        <taxon>Sordariomycetes</taxon>
        <taxon>Sordariomycetidae</taxon>
        <taxon>Ophiostomatales</taxon>
        <taxon>Ophiostomataceae</taxon>
        <taxon>Sporothrix</taxon>
    </lineage>
</organism>
<dbReference type="InterPro" id="IPR019402">
    <property type="entry name" value="CWH43_N"/>
</dbReference>
<evidence type="ECO:0000259" key="2">
    <source>
        <dbReference type="Pfam" id="PF10277"/>
    </source>
</evidence>
<dbReference type="PANTHER" id="PTHR14859:SF1">
    <property type="entry name" value="PGAP2-INTERACTING PROTEIN"/>
    <property type="match status" value="1"/>
</dbReference>
<proteinExistence type="predicted"/>
<evidence type="ECO:0000256" key="1">
    <source>
        <dbReference type="SAM" id="Phobius"/>
    </source>
</evidence>
<keyword evidence="7" id="KW-1185">Reference proteome</keyword>
<dbReference type="InterPro" id="IPR057315">
    <property type="entry name" value="Exo_endo_phos_PGAP2IP_C"/>
</dbReference>
<feature type="transmembrane region" description="Helical" evidence="1">
    <location>
        <begin position="385"/>
        <end position="402"/>
    </location>
</feature>
<dbReference type="InterPro" id="IPR051916">
    <property type="entry name" value="GPI-anchor_lipid_remodeler"/>
</dbReference>
<dbReference type="EMBL" id="CAWUHC010000004">
    <property type="protein sequence ID" value="CAK7210103.1"/>
    <property type="molecule type" value="Genomic_DNA"/>
</dbReference>
<dbReference type="Pfam" id="PF10277">
    <property type="entry name" value="Frag1"/>
    <property type="match status" value="1"/>
</dbReference>
<dbReference type="Proteomes" id="UP001642406">
    <property type="component" value="Unassembled WGS sequence"/>
</dbReference>
<dbReference type="SUPFAM" id="SSF56219">
    <property type="entry name" value="DNase I-like"/>
    <property type="match status" value="1"/>
</dbReference>
<dbReference type="InterPro" id="IPR053911">
    <property type="entry name" value="PGAP2IP_TM_2nd"/>
</dbReference>
<evidence type="ECO:0000259" key="3">
    <source>
        <dbReference type="Pfam" id="PF23021"/>
    </source>
</evidence>
<feature type="transmembrane region" description="Helical" evidence="1">
    <location>
        <begin position="77"/>
        <end position="98"/>
    </location>
</feature>
<comment type="caution">
    <text evidence="6">The sequence shown here is derived from an EMBL/GenBank/DDBJ whole genome shotgun (WGS) entry which is preliminary data.</text>
</comment>
<feature type="transmembrane region" description="Helical" evidence="1">
    <location>
        <begin position="544"/>
        <end position="564"/>
    </location>
</feature>
<dbReference type="InterPro" id="IPR053912">
    <property type="entry name" value="PGAP2IP_TM_1nd"/>
</dbReference>
<dbReference type="Pfam" id="PF23226">
    <property type="entry name" value="Exo_endo_phos_PGAP2IP"/>
    <property type="match status" value="1"/>
</dbReference>
<feature type="transmembrane region" description="Helical" evidence="1">
    <location>
        <begin position="653"/>
        <end position="672"/>
    </location>
</feature>
<feature type="domain" description="PGAP2IP C-terminal nuclease-like" evidence="5">
    <location>
        <begin position="685"/>
        <end position="926"/>
    </location>
</feature>
<keyword evidence="1" id="KW-0812">Transmembrane</keyword>
<dbReference type="Pfam" id="PF23022">
    <property type="entry name" value="6TM_1st_PGAP2IP"/>
    <property type="match status" value="1"/>
</dbReference>
<protein>
    <submittedName>
        <fullName evidence="6">Protein cwh43</fullName>
    </submittedName>
</protein>
<feature type="transmembrane region" description="Helical" evidence="1">
    <location>
        <begin position="171"/>
        <end position="188"/>
    </location>
</feature>
<evidence type="ECO:0000313" key="6">
    <source>
        <dbReference type="EMBL" id="CAK7210103.1"/>
    </source>
</evidence>
<feature type="domain" description="PGAP2IP second transmembrane" evidence="3">
    <location>
        <begin position="452"/>
        <end position="629"/>
    </location>
</feature>
<feature type="transmembrane region" description="Helical" evidence="1">
    <location>
        <begin position="417"/>
        <end position="435"/>
    </location>
</feature>